<evidence type="ECO:0000256" key="1">
    <source>
        <dbReference type="ARBA" id="ARBA00004173"/>
    </source>
</evidence>
<keyword evidence="2" id="KW-0809">Transit peptide</keyword>
<dbReference type="Proteomes" id="UP001338125">
    <property type="component" value="Unassembled WGS sequence"/>
</dbReference>
<comment type="subcellular location">
    <subcellularLocation>
        <location evidence="1">Mitochondrion</location>
    </subcellularLocation>
</comment>
<comment type="caution">
    <text evidence="4">The sequence shown here is derived from an EMBL/GenBank/DDBJ whole genome shotgun (WGS) entry which is preliminary data.</text>
</comment>
<sequence length="677" mass="78237">MATRRALWPRARLNGLSSLIARHDPLVKSKRLTQNPSHQAFHASIPISQEHRFSELMPPPADGTELEALLSAIQKKEAARIHEAFVIWTEPLCDRTSPDYSAVVKQVQEIPGPTFSEIIRSVDPLLSSAHDVAYGLNLTLGQTQFIDTRNLVDKFGVRRIHRRVLSGIEGLMEARGGSRYGLTPADYEVFMRCAGAAVDYQQAKSFWASMATHGQNESRTASTWNEFIKARFLTDPVYYQFDRSRVAVLARDLYSNHSPMSLTTIKRLDHMRLSLNAFKLEPWNRRPDEIDEDMRRLFRRRGDFRGFKNHWIRSIYYGHDMDEDLLCTSMIAFARSSSLHSIKTLILERYYGVQIQNASNPAEMRISGEAFGSMSQIALGSRLLDFFSRRYNIPIPHETWSNLLSWTYLCASKPFKPMRQIHGLWPSTIVTGADVRQVWDIMTSEPYNVTPTFDDLDIYIKTLITQRSYNRAISFIRERAIPHYDAVLQDYQAALFDEILQTDTVNNSSPIPTPSEPRLSHRRKQAEIRKDRTHHLISTWFAKILHVASENKSHRDGHFMHVLVPNLLLEFPDFFHPQVRYRTAQGEVQLERPNATARFDWAPGFRTTLPQKVAGIFVRDYESSDESEFPYPMTHSLRVYGWKRRPRERAEVLKPAPMGKGEEAKKWWGELEEQLML</sequence>
<accession>A0ABR0SRT6</accession>
<evidence type="ECO:0000313" key="5">
    <source>
        <dbReference type="Proteomes" id="UP001338125"/>
    </source>
</evidence>
<proteinExistence type="predicted"/>
<evidence type="ECO:0000256" key="2">
    <source>
        <dbReference type="ARBA" id="ARBA00022946"/>
    </source>
</evidence>
<reference evidence="4 5" key="1">
    <citation type="submission" date="2024-01" db="EMBL/GenBank/DDBJ databases">
        <title>Complete genome of Cladobotryum mycophilum ATHUM6906.</title>
        <authorList>
            <person name="Christinaki A.C."/>
            <person name="Myridakis A.I."/>
            <person name="Kouvelis V.N."/>
        </authorList>
    </citation>
    <scope>NUCLEOTIDE SEQUENCE [LARGE SCALE GENOMIC DNA]</scope>
    <source>
        <strain evidence="4 5">ATHUM6906</strain>
    </source>
</reference>
<dbReference type="Pfam" id="PF12921">
    <property type="entry name" value="ATP13"/>
    <property type="match status" value="1"/>
</dbReference>
<organism evidence="4 5">
    <name type="scientific">Cladobotryum mycophilum</name>
    <dbReference type="NCBI Taxonomy" id="491253"/>
    <lineage>
        <taxon>Eukaryota</taxon>
        <taxon>Fungi</taxon>
        <taxon>Dikarya</taxon>
        <taxon>Ascomycota</taxon>
        <taxon>Pezizomycotina</taxon>
        <taxon>Sordariomycetes</taxon>
        <taxon>Hypocreomycetidae</taxon>
        <taxon>Hypocreales</taxon>
        <taxon>Hypocreaceae</taxon>
        <taxon>Cladobotryum</taxon>
    </lineage>
</organism>
<dbReference type="InterPro" id="IPR024319">
    <property type="entry name" value="ATPase_expression_mit"/>
</dbReference>
<protein>
    <recommendedName>
        <fullName evidence="6">Mitochondrial ATPase expression-domain-containing protein</fullName>
    </recommendedName>
</protein>
<keyword evidence="5" id="KW-1185">Reference proteome</keyword>
<evidence type="ECO:0008006" key="6">
    <source>
        <dbReference type="Google" id="ProtNLM"/>
    </source>
</evidence>
<name>A0ABR0SRT6_9HYPO</name>
<evidence type="ECO:0000256" key="3">
    <source>
        <dbReference type="ARBA" id="ARBA00023128"/>
    </source>
</evidence>
<dbReference type="EMBL" id="JAVFKD010000010">
    <property type="protein sequence ID" value="KAK5994440.1"/>
    <property type="molecule type" value="Genomic_DNA"/>
</dbReference>
<keyword evidence="3" id="KW-0496">Mitochondrion</keyword>
<gene>
    <name evidence="4" type="ORF">PT974_04914</name>
</gene>
<evidence type="ECO:0000313" key="4">
    <source>
        <dbReference type="EMBL" id="KAK5994440.1"/>
    </source>
</evidence>